<gene>
    <name evidence="1" type="ORF">LIER_24866</name>
</gene>
<dbReference type="EMBL" id="BAABME010007333">
    <property type="protein sequence ID" value="GAA0170644.1"/>
    <property type="molecule type" value="Genomic_DNA"/>
</dbReference>
<sequence>MGIRLMLGRSGESTVGLWVIREAKRDILGKTLTRGVKEEGSPGIWFHLGGEGFTKTLHVGPHGKIEEAVYLGTLTNTCHGQHIPYIWVHGKVQAIIQAHEDEGSLPRMRSVGLVSRPWALKNIEVGMSQRDLKSTRSFSESSLPHKLRSAFTVMAWGRRREDEGALDANGLS</sequence>
<name>A0AAV3R2P2_LITER</name>
<accession>A0AAV3R2P2</accession>
<keyword evidence="2" id="KW-1185">Reference proteome</keyword>
<comment type="caution">
    <text evidence="1">The sequence shown here is derived from an EMBL/GenBank/DDBJ whole genome shotgun (WGS) entry which is preliminary data.</text>
</comment>
<proteinExistence type="predicted"/>
<dbReference type="AlphaFoldDB" id="A0AAV3R2P2"/>
<protein>
    <submittedName>
        <fullName evidence="1">Uncharacterized protein</fullName>
    </submittedName>
</protein>
<evidence type="ECO:0000313" key="1">
    <source>
        <dbReference type="EMBL" id="GAA0170644.1"/>
    </source>
</evidence>
<evidence type="ECO:0000313" key="2">
    <source>
        <dbReference type="Proteomes" id="UP001454036"/>
    </source>
</evidence>
<dbReference type="Proteomes" id="UP001454036">
    <property type="component" value="Unassembled WGS sequence"/>
</dbReference>
<organism evidence="1 2">
    <name type="scientific">Lithospermum erythrorhizon</name>
    <name type="common">Purple gromwell</name>
    <name type="synonym">Lithospermum officinale var. erythrorhizon</name>
    <dbReference type="NCBI Taxonomy" id="34254"/>
    <lineage>
        <taxon>Eukaryota</taxon>
        <taxon>Viridiplantae</taxon>
        <taxon>Streptophyta</taxon>
        <taxon>Embryophyta</taxon>
        <taxon>Tracheophyta</taxon>
        <taxon>Spermatophyta</taxon>
        <taxon>Magnoliopsida</taxon>
        <taxon>eudicotyledons</taxon>
        <taxon>Gunneridae</taxon>
        <taxon>Pentapetalae</taxon>
        <taxon>asterids</taxon>
        <taxon>lamiids</taxon>
        <taxon>Boraginales</taxon>
        <taxon>Boraginaceae</taxon>
        <taxon>Boraginoideae</taxon>
        <taxon>Lithospermeae</taxon>
        <taxon>Lithospermum</taxon>
    </lineage>
</organism>
<reference evidence="1 2" key="1">
    <citation type="submission" date="2024-01" db="EMBL/GenBank/DDBJ databases">
        <title>The complete chloroplast genome sequence of Lithospermum erythrorhizon: insights into the phylogenetic relationship among Boraginaceae species and the maternal lineages of purple gromwells.</title>
        <authorList>
            <person name="Okada T."/>
            <person name="Watanabe K."/>
        </authorList>
    </citation>
    <scope>NUCLEOTIDE SEQUENCE [LARGE SCALE GENOMIC DNA]</scope>
</reference>